<dbReference type="SUPFAM" id="SSF53098">
    <property type="entry name" value="Ribonuclease H-like"/>
    <property type="match status" value="1"/>
</dbReference>
<evidence type="ECO:0000256" key="3">
    <source>
        <dbReference type="ARBA" id="ARBA00022750"/>
    </source>
</evidence>
<dbReference type="InterPro" id="IPR054722">
    <property type="entry name" value="PolX-like_BBD"/>
</dbReference>
<reference evidence="7 8" key="1">
    <citation type="journal article" date="2016" name="Sci. Rep.">
        <title>The Dendrobium catenatum Lindl. genome sequence provides insights into polysaccharide synthase, floral development and adaptive evolution.</title>
        <authorList>
            <person name="Zhang G.Q."/>
            <person name="Xu Q."/>
            <person name="Bian C."/>
            <person name="Tsai W.C."/>
            <person name="Yeh C.M."/>
            <person name="Liu K.W."/>
            <person name="Yoshida K."/>
            <person name="Zhang L.S."/>
            <person name="Chang S.B."/>
            <person name="Chen F."/>
            <person name="Shi Y."/>
            <person name="Su Y.Y."/>
            <person name="Zhang Y.Q."/>
            <person name="Chen L.J."/>
            <person name="Yin Y."/>
            <person name="Lin M."/>
            <person name="Huang H."/>
            <person name="Deng H."/>
            <person name="Wang Z.W."/>
            <person name="Zhu S.L."/>
            <person name="Zhao X."/>
            <person name="Deng C."/>
            <person name="Niu S.C."/>
            <person name="Huang J."/>
            <person name="Wang M."/>
            <person name="Liu G.H."/>
            <person name="Yang H.J."/>
            <person name="Xiao X.J."/>
            <person name="Hsiao Y.Y."/>
            <person name="Wu W.L."/>
            <person name="Chen Y.Y."/>
            <person name="Mitsuda N."/>
            <person name="Ohme-Takagi M."/>
            <person name="Luo Y.B."/>
            <person name="Van de Peer Y."/>
            <person name="Liu Z.J."/>
        </authorList>
    </citation>
    <scope>NUCLEOTIDE SEQUENCE [LARGE SCALE GENOMIC DNA]</scope>
    <source>
        <tissue evidence="7">The whole plant</tissue>
    </source>
</reference>
<dbReference type="Pfam" id="PF07727">
    <property type="entry name" value="RVT_2"/>
    <property type="match status" value="1"/>
</dbReference>
<keyword evidence="2" id="KW-0479">Metal-binding</keyword>
<evidence type="ECO:0000256" key="5">
    <source>
        <dbReference type="SAM" id="MobiDB-lite"/>
    </source>
</evidence>
<keyword evidence="4" id="KW-0378">Hydrolase</keyword>
<dbReference type="InterPro" id="IPR013103">
    <property type="entry name" value="RVT_2"/>
</dbReference>
<dbReference type="PANTHER" id="PTHR42648">
    <property type="entry name" value="TRANSPOSASE, PUTATIVE-RELATED"/>
    <property type="match status" value="1"/>
</dbReference>
<evidence type="ECO:0000313" key="8">
    <source>
        <dbReference type="Proteomes" id="UP000233837"/>
    </source>
</evidence>
<dbReference type="Pfam" id="PF00665">
    <property type="entry name" value="rve"/>
    <property type="match status" value="1"/>
</dbReference>
<dbReference type="Gene3D" id="3.30.70.270">
    <property type="match status" value="1"/>
</dbReference>
<keyword evidence="3" id="KW-0064">Aspartyl protease</keyword>
<dbReference type="Proteomes" id="UP000233837">
    <property type="component" value="Unassembled WGS sequence"/>
</dbReference>
<evidence type="ECO:0000313" key="7">
    <source>
        <dbReference type="EMBL" id="PKU68172.1"/>
    </source>
</evidence>
<dbReference type="InterPro" id="IPR012337">
    <property type="entry name" value="RNaseH-like_sf"/>
</dbReference>
<keyword evidence="8" id="KW-1185">Reference proteome</keyword>
<dbReference type="Pfam" id="PF14223">
    <property type="entry name" value="Retrotran_gag_2"/>
    <property type="match status" value="1"/>
</dbReference>
<evidence type="ECO:0000256" key="2">
    <source>
        <dbReference type="ARBA" id="ARBA00022723"/>
    </source>
</evidence>
<dbReference type="PROSITE" id="PS50994">
    <property type="entry name" value="INTEGRASE"/>
    <property type="match status" value="1"/>
</dbReference>
<dbReference type="Gene3D" id="3.10.10.10">
    <property type="entry name" value="HIV Type 1 Reverse Transcriptase, subunit A, domain 1"/>
    <property type="match status" value="1"/>
</dbReference>
<proteinExistence type="predicted"/>
<dbReference type="InterPro" id="IPR057670">
    <property type="entry name" value="SH3_retrovirus"/>
</dbReference>
<feature type="region of interest" description="Disordered" evidence="5">
    <location>
        <begin position="796"/>
        <end position="817"/>
    </location>
</feature>
<dbReference type="InterPro" id="IPR039537">
    <property type="entry name" value="Retrotran_Ty1/copia-like"/>
</dbReference>
<evidence type="ECO:0000256" key="4">
    <source>
        <dbReference type="ARBA" id="ARBA00022801"/>
    </source>
</evidence>
<dbReference type="GO" id="GO:0015074">
    <property type="term" value="P:DNA integration"/>
    <property type="evidence" value="ECO:0007669"/>
    <property type="project" value="InterPro"/>
</dbReference>
<dbReference type="InterPro" id="IPR043502">
    <property type="entry name" value="DNA/RNA_pol_sf"/>
</dbReference>
<feature type="compositionally biased region" description="Polar residues" evidence="5">
    <location>
        <begin position="796"/>
        <end position="816"/>
    </location>
</feature>
<dbReference type="GO" id="GO:0046872">
    <property type="term" value="F:metal ion binding"/>
    <property type="evidence" value="ECO:0007669"/>
    <property type="project" value="UniProtKB-KW"/>
</dbReference>
<protein>
    <submittedName>
        <fullName evidence="7">Retrovirus-related Pol polyprotein from transposon TNT 1-94</fullName>
    </submittedName>
</protein>
<keyword evidence="1" id="KW-0645">Protease</keyword>
<dbReference type="Pfam" id="PF22936">
    <property type="entry name" value="Pol_BBD"/>
    <property type="match status" value="1"/>
</dbReference>
<dbReference type="GO" id="GO:0003676">
    <property type="term" value="F:nucleic acid binding"/>
    <property type="evidence" value="ECO:0007669"/>
    <property type="project" value="InterPro"/>
</dbReference>
<dbReference type="PANTHER" id="PTHR42648:SF26">
    <property type="entry name" value="INTEGRASE CATALYTIC DOMAIN-CONTAINING PROTEIN"/>
    <property type="match status" value="1"/>
</dbReference>
<dbReference type="InterPro" id="IPR036397">
    <property type="entry name" value="RNaseH_sf"/>
</dbReference>
<dbReference type="InterPro" id="IPR025724">
    <property type="entry name" value="GAG-pre-integrase_dom"/>
</dbReference>
<evidence type="ECO:0000259" key="6">
    <source>
        <dbReference type="PROSITE" id="PS50994"/>
    </source>
</evidence>
<evidence type="ECO:0000256" key="1">
    <source>
        <dbReference type="ARBA" id="ARBA00022670"/>
    </source>
</evidence>
<dbReference type="EMBL" id="KZ503118">
    <property type="protein sequence ID" value="PKU68172.1"/>
    <property type="molecule type" value="Genomic_DNA"/>
</dbReference>
<dbReference type="InterPro" id="IPR043128">
    <property type="entry name" value="Rev_trsase/Diguanyl_cyclase"/>
</dbReference>
<gene>
    <name evidence="7" type="ORF">MA16_Dca012841</name>
</gene>
<organism evidence="7 8">
    <name type="scientific">Dendrobium catenatum</name>
    <dbReference type="NCBI Taxonomy" id="906689"/>
    <lineage>
        <taxon>Eukaryota</taxon>
        <taxon>Viridiplantae</taxon>
        <taxon>Streptophyta</taxon>
        <taxon>Embryophyta</taxon>
        <taxon>Tracheophyta</taxon>
        <taxon>Spermatophyta</taxon>
        <taxon>Magnoliopsida</taxon>
        <taxon>Liliopsida</taxon>
        <taxon>Asparagales</taxon>
        <taxon>Orchidaceae</taxon>
        <taxon>Epidendroideae</taxon>
        <taxon>Malaxideae</taxon>
        <taxon>Dendrobiinae</taxon>
        <taxon>Dendrobium</taxon>
    </lineage>
</organism>
<name>A0A2I0VXM7_9ASPA</name>
<dbReference type="GO" id="GO:0006508">
    <property type="term" value="P:proteolysis"/>
    <property type="evidence" value="ECO:0007669"/>
    <property type="project" value="UniProtKB-KW"/>
</dbReference>
<dbReference type="SUPFAM" id="SSF56672">
    <property type="entry name" value="DNA/RNA polymerases"/>
    <property type="match status" value="1"/>
</dbReference>
<dbReference type="Gene3D" id="3.30.420.10">
    <property type="entry name" value="Ribonuclease H-like superfamily/Ribonuclease H"/>
    <property type="match status" value="1"/>
</dbReference>
<feature type="domain" description="Integrase catalytic" evidence="6">
    <location>
        <begin position="500"/>
        <end position="675"/>
    </location>
</feature>
<dbReference type="CDD" id="cd09272">
    <property type="entry name" value="RNase_HI_RT_Ty1"/>
    <property type="match status" value="1"/>
</dbReference>
<dbReference type="Pfam" id="PF25597">
    <property type="entry name" value="SH3_retrovirus"/>
    <property type="match status" value="1"/>
</dbReference>
<dbReference type="InterPro" id="IPR001584">
    <property type="entry name" value="Integrase_cat-core"/>
</dbReference>
<sequence>MAEPESATSRRTTSEISESLAEFVIPTPLKFLISNIKTLVPTQLSTENYSIWRLQLHQHFTANGFGDHLTGVTVCPPASNKKEHSLWTLIDRNLISALFSTISPSVLPYVLTLKTAHDIWITLEKRLQPTNRSRVIQLKNELHQIQMKDRTMNQYLDQVKNLVDNIAAAGSQVDTEDIIMYILNGLPAMYNSFKTAIRTSLNPISLDILYSLLCSEEINLQHQRSQEINPQSETVALFSARSTANRGRFNKWRGKPNFTRNTSLTDHTQTVNTQGIRPSCQICGKNGHTALNCWHRCNLQYAPPSNPKALTVQQQSASTGDWILDSGASSHLTPDTANFQQSNPYNGLESVSIANGSNLQIQNSGNGLLPLPESHRKLKLSNMLHVPELAHNLLSISKLTSDNNVSVSFDSNGFSIKDCRDNRTLLRGPTRHGLYQVRPISNNKITALQAASNLHFRWHSRLGHPCARTLQLLSREIPDIPRTASHSSACVSCNVSKSHKLSFPTSSSVCNKKFQLVHSDVWGPAPVSSLNGFSYYVIFIDEFSKFSWLYLLKSKDETFSKFQQFHNLIKTEFNTTIQNFRSDGGGEFTSTEFRTYLQNNGIKHQVSCPYTPKQNGTAERKHRHLLESIRTLLHAASLPPHFWAEAASTSNYLINRIPSTTIGNQTPYLRLHGKAASYSHLRIFGCLCFPWTRPQSPNKLSPRSQECILVGYSSQHKGYRCFHPPTKRIIISRHVVFYEDQFPYRTNTISAQNKPAQTTNNPLLLIPTSTVSHSHSIPTYDNSPTIQELTGQNMEISSSPRSQTSVLPTNAPTQVQGHPMITRLRSGISKPKQIFDLSVTTKATETPTSYSQASKSEHWRKAMSEEFLALQQNATWSLVPPPPGKPILGCKWTFKTKLAPNGQVDRFKARLVAQGCSQEFGVNYTETFSPVAKMVTIRVFLTVAIQNQWPVTQLDISNAFLHGKLEDEVFMKQPTGFIDSQQPNHVCKLHRSIYGLKQSPRQWFNRFTSYLQTVGFGFSKADPSLLIYNRNNIRSFILVYVDDILVTGNNPDHTRDVLRKLQQEFRLKQLGDVSLFLGIQVTKANNNYFLHQEHYARDLLNMAGFQDCKPSDTPLGLKPRIQPDDQPYSDPTHFRKLAGSLQYLSITRPDIAFATNNICQHMHSPRNRDYKDLKRLLRYVKATLAFGLPISTGDSTLRVYTDADWASDQADRKSVSGFCIFLGSTLISWHAKKQATVAKSSTEAEYRSLSSATSDTIWLRRLLAEFQLSQFKPTPIYCDNTSAIAIAHNPVFHARTKHIEIDYHFISDHIKHGDIQLHHISSEDQIADIFTKPLSTKRFNTLRSKLTIRPNE</sequence>
<dbReference type="GO" id="GO:0004190">
    <property type="term" value="F:aspartic-type endopeptidase activity"/>
    <property type="evidence" value="ECO:0007669"/>
    <property type="project" value="UniProtKB-KW"/>
</dbReference>
<reference evidence="7 8" key="2">
    <citation type="journal article" date="2017" name="Nature">
        <title>The Apostasia genome and the evolution of orchids.</title>
        <authorList>
            <person name="Zhang G.Q."/>
            <person name="Liu K.W."/>
            <person name="Li Z."/>
            <person name="Lohaus R."/>
            <person name="Hsiao Y.Y."/>
            <person name="Niu S.C."/>
            <person name="Wang J.Y."/>
            <person name="Lin Y.C."/>
            <person name="Xu Q."/>
            <person name="Chen L.J."/>
            <person name="Yoshida K."/>
            <person name="Fujiwara S."/>
            <person name="Wang Z.W."/>
            <person name="Zhang Y.Q."/>
            <person name="Mitsuda N."/>
            <person name="Wang M."/>
            <person name="Liu G.H."/>
            <person name="Pecoraro L."/>
            <person name="Huang H.X."/>
            <person name="Xiao X.J."/>
            <person name="Lin M."/>
            <person name="Wu X.Y."/>
            <person name="Wu W.L."/>
            <person name="Chen Y.Y."/>
            <person name="Chang S.B."/>
            <person name="Sakamoto S."/>
            <person name="Ohme-Takagi M."/>
            <person name="Yagi M."/>
            <person name="Zeng S.J."/>
            <person name="Shen C.Y."/>
            <person name="Yeh C.M."/>
            <person name="Luo Y.B."/>
            <person name="Tsai W.C."/>
            <person name="Van de Peer Y."/>
            <person name="Liu Z.J."/>
        </authorList>
    </citation>
    <scope>NUCLEOTIDE SEQUENCE [LARGE SCALE GENOMIC DNA]</scope>
    <source>
        <tissue evidence="7">The whole plant</tissue>
    </source>
</reference>
<dbReference type="Pfam" id="PF13976">
    <property type="entry name" value="gag_pre-integrs"/>
    <property type="match status" value="1"/>
</dbReference>
<accession>A0A2I0VXM7</accession>